<sequence length="170" mass="19787">MNDDFILFEKCVGYDREKVKQVLVQLNFLAAFLSIGDLHITNFGIKKNGKLIVFDFMCSNVPDAQKSFLDDCLISFNGEANIHIDEFFKLCRELLKQCETTERIRIAKLAIGEWELLDKIDVARKIMSDQKLFLNEEQQINYDKGTKELDDYVSKIRANIQKFMEKGMQT</sequence>
<reference evidence="2" key="1">
    <citation type="submission" date="2022-11" db="UniProtKB">
        <authorList>
            <consortium name="WormBaseParasite"/>
        </authorList>
    </citation>
    <scope>IDENTIFICATION</scope>
</reference>
<dbReference type="AlphaFoldDB" id="A0A914ZC82"/>
<organism evidence="1 2">
    <name type="scientific">Panagrolaimus superbus</name>
    <dbReference type="NCBI Taxonomy" id="310955"/>
    <lineage>
        <taxon>Eukaryota</taxon>
        <taxon>Metazoa</taxon>
        <taxon>Ecdysozoa</taxon>
        <taxon>Nematoda</taxon>
        <taxon>Chromadorea</taxon>
        <taxon>Rhabditida</taxon>
        <taxon>Tylenchina</taxon>
        <taxon>Panagrolaimomorpha</taxon>
        <taxon>Panagrolaimoidea</taxon>
        <taxon>Panagrolaimidae</taxon>
        <taxon>Panagrolaimus</taxon>
    </lineage>
</organism>
<proteinExistence type="predicted"/>
<keyword evidence="1" id="KW-1185">Reference proteome</keyword>
<evidence type="ECO:0000313" key="1">
    <source>
        <dbReference type="Proteomes" id="UP000887577"/>
    </source>
</evidence>
<protein>
    <submittedName>
        <fullName evidence="2">PI3K/PI4K catalytic domain-containing protein</fullName>
    </submittedName>
</protein>
<evidence type="ECO:0000313" key="2">
    <source>
        <dbReference type="WBParaSite" id="PSU_v2.g7857.t1"/>
    </source>
</evidence>
<dbReference type="Proteomes" id="UP000887577">
    <property type="component" value="Unplaced"/>
</dbReference>
<dbReference type="WBParaSite" id="PSU_v2.g7857.t1">
    <property type="protein sequence ID" value="PSU_v2.g7857.t1"/>
    <property type="gene ID" value="PSU_v2.g7857"/>
</dbReference>
<name>A0A914ZC82_9BILA</name>
<accession>A0A914ZC82</accession>